<name>A0A1Z4LPV3_9CYAN</name>
<dbReference type="Pfam" id="PF00144">
    <property type="entry name" value="Beta-lactamase"/>
    <property type="match status" value="1"/>
</dbReference>
<accession>A0A1Z4LPV3</accession>
<keyword evidence="4" id="KW-1185">Reference proteome</keyword>
<dbReference type="AlphaFoldDB" id="A0A1Z4LPV3"/>
<dbReference type="InterPro" id="IPR001466">
    <property type="entry name" value="Beta-lactam-related"/>
</dbReference>
<dbReference type="PANTHER" id="PTHR46825:SF8">
    <property type="entry name" value="BETA-LACTAMASE-RELATED"/>
    <property type="match status" value="1"/>
</dbReference>
<reference evidence="3 4" key="1">
    <citation type="submission" date="2017-06" db="EMBL/GenBank/DDBJ databases">
        <title>Genome sequencing of cyanobaciteial culture collection at National Institute for Environmental Studies (NIES).</title>
        <authorList>
            <person name="Hirose Y."/>
            <person name="Shimura Y."/>
            <person name="Fujisawa T."/>
            <person name="Nakamura Y."/>
            <person name="Kawachi M."/>
        </authorList>
    </citation>
    <scope>NUCLEOTIDE SEQUENCE [LARGE SCALE GENOMIC DNA]</scope>
    <source>
        <strain evidence="3 4">NIES-267</strain>
    </source>
</reference>
<dbReference type="InterPro" id="IPR012338">
    <property type="entry name" value="Beta-lactam/transpept-like"/>
</dbReference>
<keyword evidence="1" id="KW-0732">Signal</keyword>
<dbReference type="Gene3D" id="3.40.710.10">
    <property type="entry name" value="DD-peptidase/beta-lactamase superfamily"/>
    <property type="match status" value="1"/>
</dbReference>
<proteinExistence type="predicted"/>
<evidence type="ECO:0000259" key="2">
    <source>
        <dbReference type="Pfam" id="PF00144"/>
    </source>
</evidence>
<dbReference type="PROSITE" id="PS51318">
    <property type="entry name" value="TAT"/>
    <property type="match status" value="1"/>
</dbReference>
<evidence type="ECO:0000313" key="3">
    <source>
        <dbReference type="EMBL" id="BAY83243.1"/>
    </source>
</evidence>
<dbReference type="SUPFAM" id="SSF56601">
    <property type="entry name" value="beta-lactamase/transpeptidase-like"/>
    <property type="match status" value="1"/>
</dbReference>
<gene>
    <name evidence="3" type="ORF">NIES267_27300</name>
</gene>
<dbReference type="Proteomes" id="UP000218418">
    <property type="component" value="Chromosome"/>
</dbReference>
<organism evidence="3 4">
    <name type="scientific">Calothrix parasitica NIES-267</name>
    <dbReference type="NCBI Taxonomy" id="1973488"/>
    <lineage>
        <taxon>Bacteria</taxon>
        <taxon>Bacillati</taxon>
        <taxon>Cyanobacteriota</taxon>
        <taxon>Cyanophyceae</taxon>
        <taxon>Nostocales</taxon>
        <taxon>Calotrichaceae</taxon>
        <taxon>Calothrix</taxon>
    </lineage>
</organism>
<sequence length="364" mass="40864">MSEISRRKFIKQSTTAFISLSSISLLKLLSDSVSAAETVTGNLETQIPRLMRNNRIPGISIAMIRDGELFWNKSFGIKHKYRKTSVNNETIFAAASLTKPLFGYAVLKMAERGEIDLDAPLTKYTDKPLIPDSRIQKVTARRVLSHTTGFPNWSGSKPVWFKNNPGTKFGYSGEGFLYLQSVVEKITGQPLEEYLQRQILQPWGMNSSSLIWQPEYANIASYGHNRQGKPRAMSKPKAAVSAGSLRTTAAEYAQFPIAMMKPGTVDSNYLTEASLQQMLTPQIKLSYSLDWGLGWGLERTNKGKFFWHWGDLVTFKSFVVASKDLRTGIVILANSQNGLKICERIVNQAIGGKHPAFKYWMIDY</sequence>
<evidence type="ECO:0000256" key="1">
    <source>
        <dbReference type="SAM" id="SignalP"/>
    </source>
</evidence>
<dbReference type="EMBL" id="AP018227">
    <property type="protein sequence ID" value="BAY83243.1"/>
    <property type="molecule type" value="Genomic_DNA"/>
</dbReference>
<dbReference type="InterPro" id="IPR006311">
    <property type="entry name" value="TAT_signal"/>
</dbReference>
<dbReference type="PANTHER" id="PTHR46825">
    <property type="entry name" value="D-ALANYL-D-ALANINE-CARBOXYPEPTIDASE/ENDOPEPTIDASE AMPH"/>
    <property type="match status" value="1"/>
</dbReference>
<evidence type="ECO:0000313" key="4">
    <source>
        <dbReference type="Proteomes" id="UP000218418"/>
    </source>
</evidence>
<feature type="signal peptide" evidence="1">
    <location>
        <begin position="1"/>
        <end position="35"/>
    </location>
</feature>
<dbReference type="OrthoDB" id="503788at2"/>
<dbReference type="InterPro" id="IPR050491">
    <property type="entry name" value="AmpC-like"/>
</dbReference>
<feature type="chain" id="PRO_5012193453" evidence="1">
    <location>
        <begin position="36"/>
        <end position="364"/>
    </location>
</feature>
<feature type="domain" description="Beta-lactamase-related" evidence="2">
    <location>
        <begin position="47"/>
        <end position="338"/>
    </location>
</feature>
<protein>
    <submittedName>
        <fullName evidence="3">Beta-lactamase</fullName>
    </submittedName>
</protein>